<proteinExistence type="predicted"/>
<feature type="domain" description="D-isomer specific 2-hydroxyacid dehydrogenase NAD-binding" evidence="1">
    <location>
        <begin position="397"/>
        <end position="468"/>
    </location>
</feature>
<dbReference type="OrthoDB" id="9816424at2"/>
<dbReference type="PANTHER" id="PTHR41244:SF1">
    <property type="entry name" value="GLYCOSYLTRANSFERASE"/>
    <property type="match status" value="1"/>
</dbReference>
<dbReference type="Proteomes" id="UP000327030">
    <property type="component" value="Chromosome 1"/>
</dbReference>
<dbReference type="RefSeq" id="WP_151623443.1">
    <property type="nucleotide sequence ID" value="NZ_CP043028.1"/>
</dbReference>
<dbReference type="Gene3D" id="3.40.50.720">
    <property type="entry name" value="NAD(P)-binding Rossmann-like Domain"/>
    <property type="match status" value="1"/>
</dbReference>
<sequence>MLKVISMYLPQFHEIKENNEWWGEGYTEWTAVKGAKQYFDGHYQPHVPLNKNYYNLLDKKTMSWQAELMKKYNVYGQSFYHYYFEDGRKILEKPAENLLQWKDIDMPFCFTWANESWIRTWSAINGVCWNSNIEERPKGDGILLKQNYGEKKEWIDHFNYLLDFFKDERYIKIDNKPLFIVYKPLDIYCIDEMSLVWEKLAVENGFSGIYFVGVNASFKAASAILLLESNNVGLYLDKITQYEQVCEQIVTSAAIAEEKVLFCGTPGYDDSPRRGKRGSIFKDSTPELFYEQMKNLSYISKLKNNEFLFVNAWNEWGEGMYLEPDEIYEYQYLDALKRGVIDGNNLDNEGIEKCKRIVEKGKSIRIKKQDDRIKQLKFYEGIYEKLLKGYEKNHTFATILMDLNVKSAAIYGLGNIGRHIIAELKGTEIEIAYGIDKDATEINTGFFVYTIDDVLPEVDIVIVTTPKADFEKLKKKKCKYMTIEELMNVV</sequence>
<accession>A0A5P6VR70</accession>
<dbReference type="InterPro" id="IPR032719">
    <property type="entry name" value="WbsX"/>
</dbReference>
<evidence type="ECO:0000313" key="2">
    <source>
        <dbReference type="EMBL" id="QFJ54990.1"/>
    </source>
</evidence>
<dbReference type="KEGG" id="pxv:FXF36_09010"/>
<organism evidence="2 3">
    <name type="scientific">Pseudobutyrivibrio xylanivorans</name>
    <dbReference type="NCBI Taxonomy" id="185007"/>
    <lineage>
        <taxon>Bacteria</taxon>
        <taxon>Bacillati</taxon>
        <taxon>Bacillota</taxon>
        <taxon>Clostridia</taxon>
        <taxon>Lachnospirales</taxon>
        <taxon>Lachnospiraceae</taxon>
        <taxon>Pseudobutyrivibrio</taxon>
    </lineage>
</organism>
<evidence type="ECO:0000259" key="1">
    <source>
        <dbReference type="Pfam" id="PF02826"/>
    </source>
</evidence>
<name>A0A5P6VR70_PSEXY</name>
<dbReference type="EMBL" id="CP043028">
    <property type="protein sequence ID" value="QFJ54990.1"/>
    <property type="molecule type" value="Genomic_DNA"/>
</dbReference>
<dbReference type="Pfam" id="PF14307">
    <property type="entry name" value="Glyco_tran_WbsX"/>
    <property type="match status" value="2"/>
</dbReference>
<dbReference type="GO" id="GO:0051287">
    <property type="term" value="F:NAD binding"/>
    <property type="evidence" value="ECO:0007669"/>
    <property type="project" value="InterPro"/>
</dbReference>
<dbReference type="InterPro" id="IPR006140">
    <property type="entry name" value="D-isomer_DH_NAD-bd"/>
</dbReference>
<dbReference type="Gene3D" id="3.20.20.80">
    <property type="entry name" value="Glycosidases"/>
    <property type="match status" value="1"/>
</dbReference>
<gene>
    <name evidence="2" type="ORF">FXF36_09010</name>
</gene>
<dbReference type="AlphaFoldDB" id="A0A5P6VR70"/>
<reference evidence="3" key="1">
    <citation type="submission" date="2019-08" db="EMBL/GenBank/DDBJ databases">
        <title>Complete Genome Sequence of the Polysaccharide-Degrading Rumen Bacterium Pseudobutyrivibrio xylanivorans MA3014.</title>
        <authorList>
            <person name="Palevich N."/>
            <person name="Maclean P.H."/>
            <person name="Kelly W.J."/>
            <person name="Leahy S.C."/>
            <person name="Rakonjac J."/>
            <person name="Attwood G.T."/>
        </authorList>
    </citation>
    <scope>NUCLEOTIDE SEQUENCE [LARGE SCALE GENOMIC DNA]</scope>
    <source>
        <strain evidence="3">MA3014</strain>
    </source>
</reference>
<dbReference type="SUPFAM" id="SSF51735">
    <property type="entry name" value="NAD(P)-binding Rossmann-fold domains"/>
    <property type="match status" value="1"/>
</dbReference>
<dbReference type="Pfam" id="PF02826">
    <property type="entry name" value="2-Hacid_dh_C"/>
    <property type="match status" value="1"/>
</dbReference>
<protein>
    <recommendedName>
        <fullName evidence="1">D-isomer specific 2-hydroxyacid dehydrogenase NAD-binding domain-containing protein</fullName>
    </recommendedName>
</protein>
<dbReference type="CDD" id="cd11579">
    <property type="entry name" value="Glyco_tran_WbsX"/>
    <property type="match status" value="1"/>
</dbReference>
<dbReference type="InterPro" id="IPR036291">
    <property type="entry name" value="NAD(P)-bd_dom_sf"/>
</dbReference>
<evidence type="ECO:0000313" key="3">
    <source>
        <dbReference type="Proteomes" id="UP000327030"/>
    </source>
</evidence>
<dbReference type="PANTHER" id="PTHR41244">
    <property type="entry name" value="RHAMNAN SYNTHESIS F"/>
    <property type="match status" value="1"/>
</dbReference>